<dbReference type="AlphaFoldDB" id="A0A7J7FXC4"/>
<dbReference type="Gene3D" id="1.20.1280.290">
    <property type="match status" value="1"/>
</dbReference>
<evidence type="ECO:0000256" key="8">
    <source>
        <dbReference type="ARBA" id="ARBA00022737"/>
    </source>
</evidence>
<evidence type="ECO:0000256" key="7">
    <source>
        <dbReference type="ARBA" id="ARBA00022692"/>
    </source>
</evidence>
<evidence type="ECO:0000313" key="13">
    <source>
        <dbReference type="EMBL" id="KAF5931646.1"/>
    </source>
</evidence>
<keyword evidence="8" id="KW-0677">Repeat</keyword>
<keyword evidence="14" id="KW-1185">Reference proteome</keyword>
<evidence type="ECO:0000256" key="10">
    <source>
        <dbReference type="ARBA" id="ARBA00023034"/>
    </source>
</evidence>
<organism evidence="13 14">
    <name type="scientific">Camellia sinensis</name>
    <name type="common">Tea plant</name>
    <name type="synonym">Thea sinensis</name>
    <dbReference type="NCBI Taxonomy" id="4442"/>
    <lineage>
        <taxon>Eukaryota</taxon>
        <taxon>Viridiplantae</taxon>
        <taxon>Streptophyta</taxon>
        <taxon>Embryophyta</taxon>
        <taxon>Tracheophyta</taxon>
        <taxon>Spermatophyta</taxon>
        <taxon>Magnoliopsida</taxon>
        <taxon>eudicotyledons</taxon>
        <taxon>Gunneridae</taxon>
        <taxon>Pentapetalae</taxon>
        <taxon>asterids</taxon>
        <taxon>Ericales</taxon>
        <taxon>Theaceae</taxon>
        <taxon>Camellia</taxon>
    </lineage>
</organism>
<keyword evidence="5" id="KW-1003">Cell membrane</keyword>
<evidence type="ECO:0000256" key="6">
    <source>
        <dbReference type="ARBA" id="ARBA00022597"/>
    </source>
</evidence>
<dbReference type="Proteomes" id="UP000593564">
    <property type="component" value="Unassembled WGS sequence"/>
</dbReference>
<dbReference type="InterPro" id="IPR004316">
    <property type="entry name" value="SWEET_rpt"/>
</dbReference>
<evidence type="ECO:0000256" key="12">
    <source>
        <dbReference type="RuleBase" id="RU910715"/>
    </source>
</evidence>
<name>A0A7J7FXC4_CAMSI</name>
<keyword evidence="6 12" id="KW-0762">Sugar transport</keyword>
<dbReference type="Pfam" id="PF03083">
    <property type="entry name" value="MtN3_slv"/>
    <property type="match status" value="1"/>
</dbReference>
<evidence type="ECO:0000256" key="2">
    <source>
        <dbReference type="ARBA" id="ARBA00004653"/>
    </source>
</evidence>
<dbReference type="EMBL" id="JACBKZ010000014">
    <property type="protein sequence ID" value="KAF5931646.1"/>
    <property type="molecule type" value="Genomic_DNA"/>
</dbReference>
<keyword evidence="7 12" id="KW-0812">Transmembrane</keyword>
<dbReference type="PANTHER" id="PTHR10791:SF22">
    <property type="entry name" value="BIDIRECTIONAL SUGAR TRANSPORTER SWEET11"/>
    <property type="match status" value="1"/>
</dbReference>
<keyword evidence="10" id="KW-0333">Golgi apparatus</keyword>
<keyword evidence="9 12" id="KW-1133">Transmembrane helix</keyword>
<dbReference type="FunFam" id="1.20.1280.290:FF:000004">
    <property type="entry name" value="Sugar transporter SWEET"/>
    <property type="match status" value="1"/>
</dbReference>
<evidence type="ECO:0000256" key="4">
    <source>
        <dbReference type="ARBA" id="ARBA00022448"/>
    </source>
</evidence>
<evidence type="ECO:0000256" key="11">
    <source>
        <dbReference type="ARBA" id="ARBA00023136"/>
    </source>
</evidence>
<dbReference type="InterPro" id="IPR047664">
    <property type="entry name" value="SWEET"/>
</dbReference>
<evidence type="ECO:0000256" key="5">
    <source>
        <dbReference type="ARBA" id="ARBA00022475"/>
    </source>
</evidence>
<feature type="transmembrane region" description="Helical" evidence="12">
    <location>
        <begin position="113"/>
        <end position="134"/>
    </location>
</feature>
<dbReference type="GO" id="GO:0000139">
    <property type="term" value="C:Golgi membrane"/>
    <property type="evidence" value="ECO:0007669"/>
    <property type="project" value="UniProtKB-SubCell"/>
</dbReference>
<reference evidence="14" key="1">
    <citation type="journal article" date="2020" name="Nat. Commun.">
        <title>Genome assembly of wild tea tree DASZ reveals pedigree and selection history of tea varieties.</title>
        <authorList>
            <person name="Zhang W."/>
            <person name="Zhang Y."/>
            <person name="Qiu H."/>
            <person name="Guo Y."/>
            <person name="Wan H."/>
            <person name="Zhang X."/>
            <person name="Scossa F."/>
            <person name="Alseekh S."/>
            <person name="Zhang Q."/>
            <person name="Wang P."/>
            <person name="Xu L."/>
            <person name="Schmidt M.H."/>
            <person name="Jia X."/>
            <person name="Li D."/>
            <person name="Zhu A."/>
            <person name="Guo F."/>
            <person name="Chen W."/>
            <person name="Ni D."/>
            <person name="Usadel B."/>
            <person name="Fernie A.R."/>
            <person name="Wen W."/>
        </authorList>
    </citation>
    <scope>NUCLEOTIDE SEQUENCE [LARGE SCALE GENOMIC DNA]</scope>
    <source>
        <strain evidence="14">cv. G240</strain>
    </source>
</reference>
<keyword evidence="4 12" id="KW-0813">Transport</keyword>
<comment type="function">
    <text evidence="12">Mediates both low-affinity uptake and efflux of sugar across the membrane.</text>
</comment>
<sequence>MKDLEETKKILGMKIKREKKKSNIVSLFVFLSPIKNQARLLVTSLHCWLVEYNIMDTLEWASGVFILLSILAVQKQVIQTKYVEFMPFYLSLSLTINEIMWFLYGIIMKDLNIYIPNVMGFSLGVPQMILYTIYKNGKKVKEQGLHTVEEKWQTEVSAKVCKTTRRWYSSLERCWLERPFLRSSDGLLSIKLLEVDFRSSTRAPLLALERFPKLLGVCILRSSEISCARATTSVLGVRILRLGEASCSLVV</sequence>
<accession>A0A7J7FXC4</accession>
<gene>
    <name evidence="13" type="ORF">HYC85_027817</name>
</gene>
<protein>
    <recommendedName>
        <fullName evidence="12">Bidirectional sugar transporter SWEET</fullName>
    </recommendedName>
</protein>
<dbReference type="GO" id="GO:0005886">
    <property type="term" value="C:plasma membrane"/>
    <property type="evidence" value="ECO:0007669"/>
    <property type="project" value="UniProtKB-SubCell"/>
</dbReference>
<comment type="subcellular location">
    <subcellularLocation>
        <location evidence="1">Cell membrane</location>
        <topology evidence="1">Multi-pass membrane protein</topology>
    </subcellularLocation>
    <subcellularLocation>
        <location evidence="2">Golgi apparatus membrane</location>
        <topology evidence="2">Multi-pass membrane protein</topology>
    </subcellularLocation>
</comment>
<dbReference type="GO" id="GO:0051119">
    <property type="term" value="F:sugar transmembrane transporter activity"/>
    <property type="evidence" value="ECO:0007669"/>
    <property type="project" value="InterPro"/>
</dbReference>
<evidence type="ECO:0000313" key="14">
    <source>
        <dbReference type="Proteomes" id="UP000593564"/>
    </source>
</evidence>
<comment type="caution">
    <text evidence="13">The sequence shown here is derived from an EMBL/GenBank/DDBJ whole genome shotgun (WGS) entry which is preliminary data.</text>
</comment>
<comment type="similarity">
    <text evidence="3 12">Belongs to the SWEET sugar transporter family.</text>
</comment>
<dbReference type="PANTHER" id="PTHR10791">
    <property type="entry name" value="RAG1-ACTIVATING PROTEIN 1"/>
    <property type="match status" value="1"/>
</dbReference>
<feature type="transmembrane region" description="Helical" evidence="12">
    <location>
        <begin position="85"/>
        <end position="107"/>
    </location>
</feature>
<keyword evidence="11 12" id="KW-0472">Membrane</keyword>
<evidence type="ECO:0000256" key="1">
    <source>
        <dbReference type="ARBA" id="ARBA00004651"/>
    </source>
</evidence>
<comment type="caution">
    <text evidence="12">Lacks conserved residue(s) required for the propagation of feature annotation.</text>
</comment>
<reference evidence="13 14" key="2">
    <citation type="submission" date="2020-07" db="EMBL/GenBank/DDBJ databases">
        <title>Genome assembly of wild tea tree DASZ reveals pedigree and selection history of tea varieties.</title>
        <authorList>
            <person name="Zhang W."/>
        </authorList>
    </citation>
    <scope>NUCLEOTIDE SEQUENCE [LARGE SCALE GENOMIC DNA]</scope>
    <source>
        <strain evidence="14">cv. G240</strain>
        <tissue evidence="13">Leaf</tissue>
    </source>
</reference>
<evidence type="ECO:0000256" key="3">
    <source>
        <dbReference type="ARBA" id="ARBA00007809"/>
    </source>
</evidence>
<proteinExistence type="inferred from homology"/>
<evidence type="ECO:0000256" key="9">
    <source>
        <dbReference type="ARBA" id="ARBA00022989"/>
    </source>
</evidence>